<dbReference type="Pfam" id="PF14493">
    <property type="entry name" value="HTH_40"/>
    <property type="match status" value="1"/>
</dbReference>
<dbReference type="EMBL" id="GBRH01216397">
    <property type="protein sequence ID" value="JAD81498.1"/>
    <property type="molecule type" value="Transcribed_RNA"/>
</dbReference>
<reference evidence="2" key="1">
    <citation type="submission" date="2014-09" db="EMBL/GenBank/DDBJ databases">
        <authorList>
            <person name="Magalhaes I.L.F."/>
            <person name="Oliveira U."/>
            <person name="Santos F.R."/>
            <person name="Vidigal T.H.D.A."/>
            <person name="Brescovit A.D."/>
            <person name="Santos A.J."/>
        </authorList>
    </citation>
    <scope>NUCLEOTIDE SEQUENCE</scope>
    <source>
        <tissue evidence="2">Shoot tissue taken approximately 20 cm above the soil surface</tissue>
    </source>
</reference>
<proteinExistence type="predicted"/>
<feature type="domain" description="Helicase Helix-turn-helix" evidence="1">
    <location>
        <begin position="72"/>
        <end position="167"/>
    </location>
</feature>
<dbReference type="InterPro" id="IPR029491">
    <property type="entry name" value="Helicase_HTH"/>
</dbReference>
<reference evidence="2" key="2">
    <citation type="journal article" date="2015" name="Data Brief">
        <title>Shoot transcriptome of the giant reed, Arundo donax.</title>
        <authorList>
            <person name="Barrero R.A."/>
            <person name="Guerrero F.D."/>
            <person name="Moolhuijzen P."/>
            <person name="Goolsby J.A."/>
            <person name="Tidwell J."/>
            <person name="Bellgard S.E."/>
            <person name="Bellgard M.I."/>
        </authorList>
    </citation>
    <scope>NUCLEOTIDE SEQUENCE</scope>
    <source>
        <tissue evidence="2">Shoot tissue taken approximately 20 cm above the soil surface</tissue>
    </source>
</reference>
<dbReference type="AlphaFoldDB" id="A0A0A9D478"/>
<organism evidence="2">
    <name type="scientific">Arundo donax</name>
    <name type="common">Giant reed</name>
    <name type="synonym">Donax arundinaceus</name>
    <dbReference type="NCBI Taxonomy" id="35708"/>
    <lineage>
        <taxon>Eukaryota</taxon>
        <taxon>Viridiplantae</taxon>
        <taxon>Streptophyta</taxon>
        <taxon>Embryophyta</taxon>
        <taxon>Tracheophyta</taxon>
        <taxon>Spermatophyta</taxon>
        <taxon>Magnoliopsida</taxon>
        <taxon>Liliopsida</taxon>
        <taxon>Poales</taxon>
        <taxon>Poaceae</taxon>
        <taxon>PACMAD clade</taxon>
        <taxon>Arundinoideae</taxon>
        <taxon>Arundineae</taxon>
        <taxon>Arundo</taxon>
    </lineage>
</organism>
<evidence type="ECO:0000259" key="1">
    <source>
        <dbReference type="Pfam" id="PF14493"/>
    </source>
</evidence>
<accession>A0A0A9D478</accession>
<sequence>MRPSTGARLANIDGVNQHFVSRFSGIFIQNITQLSKELNLPLDNSSAVENAAAVPKPVQTNNLPGNLGDAKLTAWELWQKHEFSFLKIAYFRRAVPIKEQTVITYLLDAARDGYEMDWSRFCREVGLTPEIASGIRLAIAKVGSSDKLKPIKEEVPENVSYDMIKTFLTIEGRGLSERIFGNIPTDGAPRTADSPISVSHASEADENGNLGDCVLVADACDTSPSAKRGQTDGMVCGDEPAMKLQKIQGLGAESTDTTCATEESMLELIGSREGISLDDVTKQFKGSKRESVVEILNGLESDFSIYKKNGLYMIL</sequence>
<protein>
    <submittedName>
        <fullName evidence="2">Similar to Os07g0681600</fullName>
    </submittedName>
</protein>
<evidence type="ECO:0000313" key="2">
    <source>
        <dbReference type="EMBL" id="JAD81498.1"/>
    </source>
</evidence>
<name>A0A0A9D478_ARUDO</name>